<keyword evidence="2 6" id="KW-0378">Hydrolase</keyword>
<name>A0A397YGH2_BRACM</name>
<keyword evidence="3 6" id="KW-0347">Helicase</keyword>
<feature type="compositionally biased region" description="Basic residues" evidence="7">
    <location>
        <begin position="709"/>
        <end position="718"/>
    </location>
</feature>
<dbReference type="PROSITE" id="PS51195">
    <property type="entry name" value="Q_MOTIF"/>
    <property type="match status" value="1"/>
</dbReference>
<dbReference type="InterPro" id="IPR014014">
    <property type="entry name" value="RNA_helicase_DEAD_Q_motif"/>
</dbReference>
<feature type="compositionally biased region" description="Basic and acidic residues" evidence="7">
    <location>
        <begin position="85"/>
        <end position="101"/>
    </location>
</feature>
<feature type="compositionally biased region" description="Basic residues" evidence="7">
    <location>
        <begin position="775"/>
        <end position="792"/>
    </location>
</feature>
<dbReference type="SUPFAM" id="SSF52540">
    <property type="entry name" value="P-loop containing nucleoside triphosphate hydrolases"/>
    <property type="match status" value="1"/>
</dbReference>
<dbReference type="InterPro" id="IPR014001">
    <property type="entry name" value="Helicase_ATP-bd"/>
</dbReference>
<dbReference type="CDD" id="cd17947">
    <property type="entry name" value="DEADc_DDX27"/>
    <property type="match status" value="1"/>
</dbReference>
<feature type="compositionally biased region" description="Acidic residues" evidence="7">
    <location>
        <begin position="113"/>
        <end position="142"/>
    </location>
</feature>
<feature type="compositionally biased region" description="Acidic residues" evidence="7">
    <location>
        <begin position="40"/>
        <end position="61"/>
    </location>
</feature>
<evidence type="ECO:0000256" key="4">
    <source>
        <dbReference type="ARBA" id="ARBA00022840"/>
    </source>
</evidence>
<proteinExistence type="inferred from homology"/>
<organism evidence="11 12">
    <name type="scientific">Brassica campestris</name>
    <name type="common">Field mustard</name>
    <dbReference type="NCBI Taxonomy" id="3711"/>
    <lineage>
        <taxon>Eukaryota</taxon>
        <taxon>Viridiplantae</taxon>
        <taxon>Streptophyta</taxon>
        <taxon>Embryophyta</taxon>
        <taxon>Tracheophyta</taxon>
        <taxon>Spermatophyta</taxon>
        <taxon>Magnoliopsida</taxon>
        <taxon>eudicotyledons</taxon>
        <taxon>Gunneridae</taxon>
        <taxon>Pentapetalae</taxon>
        <taxon>rosids</taxon>
        <taxon>malvids</taxon>
        <taxon>Brassicales</taxon>
        <taxon>Brassicaceae</taxon>
        <taxon>Brassiceae</taxon>
        <taxon>Brassica</taxon>
    </lineage>
</organism>
<evidence type="ECO:0000259" key="8">
    <source>
        <dbReference type="PROSITE" id="PS51192"/>
    </source>
</evidence>
<evidence type="ECO:0000256" key="7">
    <source>
        <dbReference type="SAM" id="MobiDB-lite"/>
    </source>
</evidence>
<reference evidence="11 12" key="1">
    <citation type="submission" date="2018-06" db="EMBL/GenBank/DDBJ databases">
        <title>WGS assembly of Brassica rapa FPsc.</title>
        <authorList>
            <person name="Bowman J."/>
            <person name="Kohchi T."/>
            <person name="Yamato K."/>
            <person name="Jenkins J."/>
            <person name="Shu S."/>
            <person name="Ishizaki K."/>
            <person name="Yamaoka S."/>
            <person name="Nishihama R."/>
            <person name="Nakamura Y."/>
            <person name="Berger F."/>
            <person name="Adam C."/>
            <person name="Aki S."/>
            <person name="Althoff F."/>
            <person name="Araki T."/>
            <person name="Arteaga-Vazquez M."/>
            <person name="Balasubrmanian S."/>
            <person name="Bauer D."/>
            <person name="Boehm C."/>
            <person name="Briginshaw L."/>
            <person name="Caballero-Perez J."/>
            <person name="Catarino B."/>
            <person name="Chen F."/>
            <person name="Chiyoda S."/>
            <person name="Chovatia M."/>
            <person name="Davies K."/>
            <person name="Delmans M."/>
            <person name="Demura T."/>
            <person name="Dierschke T."/>
            <person name="Dolan L."/>
            <person name="Dorantes-Acosta A."/>
            <person name="Eklund D."/>
            <person name="Florent S."/>
            <person name="Flores-Sandoval E."/>
            <person name="Fujiyama A."/>
            <person name="Fukuzawa H."/>
            <person name="Galik B."/>
            <person name="Grimanelli D."/>
            <person name="Grimwood J."/>
            <person name="Grossniklaus U."/>
            <person name="Hamada T."/>
            <person name="Haseloff J."/>
            <person name="Hetherington A."/>
            <person name="Higo A."/>
            <person name="Hirakawa Y."/>
            <person name="Hundley H."/>
            <person name="Ikeda Y."/>
            <person name="Inoue K."/>
            <person name="Inoue S."/>
            <person name="Ishida S."/>
            <person name="Jia Q."/>
            <person name="Kakita M."/>
            <person name="Kanazawa T."/>
            <person name="Kawai Y."/>
            <person name="Kawashima T."/>
            <person name="Kennedy M."/>
            <person name="Kinose K."/>
            <person name="Kinoshita T."/>
            <person name="Kohara Y."/>
            <person name="Koide E."/>
            <person name="Komatsu K."/>
            <person name="Kopischke S."/>
            <person name="Kubo M."/>
            <person name="Kyozuka J."/>
            <person name="Lagercrantz U."/>
            <person name="Lin S."/>
            <person name="Lindquist E."/>
            <person name="Lipzen A."/>
            <person name="Lu C."/>
            <person name="Luna E."/>
            <person name="Martienssen R."/>
            <person name="Minamino N."/>
            <person name="Mizutani M."/>
            <person name="Mizutani M."/>
            <person name="Mochizuki N."/>
            <person name="Monte I."/>
            <person name="Mosher R."/>
            <person name="Nagasaki H."/>
            <person name="Nakagami H."/>
            <person name="Naramoto S."/>
            <person name="Nishitani K."/>
            <person name="Ohtani M."/>
            <person name="Okamoto T."/>
            <person name="Okumura M."/>
            <person name="Phillips J."/>
            <person name="Pollak B."/>
            <person name="Reinders A."/>
            <person name="Roevekamp M."/>
            <person name="Sano R."/>
            <person name="Sawa S."/>
            <person name="Schmid M."/>
            <person name="Shirakawa M."/>
            <person name="Solano R."/>
            <person name="Spunde A."/>
            <person name="Suetsugu N."/>
            <person name="Sugano S."/>
            <person name="Sugiyama A."/>
            <person name="Sun R."/>
            <person name="Suzuki Y."/>
            <person name="Takenaka M."/>
            <person name="Takezawa D."/>
            <person name="Tomogane H."/>
            <person name="Tsuzuki M."/>
            <person name="Ueda T."/>
            <person name="Umeda M."/>
            <person name="Ward J."/>
            <person name="Watanabe Y."/>
            <person name="Yazaki K."/>
            <person name="Yokoyama R."/>
            <person name="Yoshitake Y."/>
            <person name="Yotsui I."/>
            <person name="Zachgo S."/>
            <person name="Schmutz J."/>
        </authorList>
    </citation>
    <scope>NUCLEOTIDE SEQUENCE [LARGE SCALE GENOMIC DNA]</scope>
    <source>
        <strain evidence="12">cv. B-3</strain>
    </source>
</reference>
<evidence type="ECO:0000256" key="1">
    <source>
        <dbReference type="ARBA" id="ARBA00022741"/>
    </source>
</evidence>
<dbReference type="AlphaFoldDB" id="A0A397YGH2"/>
<keyword evidence="1 6" id="KW-0547">Nucleotide-binding</keyword>
<feature type="domain" description="Helicase ATP-binding" evidence="8">
    <location>
        <begin position="198"/>
        <end position="372"/>
    </location>
</feature>
<dbReference type="PANTHER" id="PTHR47959">
    <property type="entry name" value="ATP-DEPENDENT RNA HELICASE RHLE-RELATED"/>
    <property type="match status" value="1"/>
</dbReference>
<dbReference type="Proteomes" id="UP000264353">
    <property type="component" value="Chromosome A8"/>
</dbReference>
<dbReference type="PROSITE" id="PS00039">
    <property type="entry name" value="DEAD_ATP_HELICASE"/>
    <property type="match status" value="1"/>
</dbReference>
<dbReference type="PANTHER" id="PTHR47959:SF14">
    <property type="entry name" value="DEAD-BOX ATP-DEPENDENT RNA HELICASE 28"/>
    <property type="match status" value="1"/>
</dbReference>
<gene>
    <name evidence="11" type="ORF">BRARA_H00871</name>
</gene>
<dbReference type="SMART" id="SM00490">
    <property type="entry name" value="HELICc"/>
    <property type="match status" value="1"/>
</dbReference>
<evidence type="ECO:0000256" key="3">
    <source>
        <dbReference type="ARBA" id="ARBA00022806"/>
    </source>
</evidence>
<evidence type="ECO:0000256" key="2">
    <source>
        <dbReference type="ARBA" id="ARBA00022801"/>
    </source>
</evidence>
<dbReference type="InterPro" id="IPR000629">
    <property type="entry name" value="RNA-helicase_DEAD-box_CS"/>
</dbReference>
<evidence type="ECO:0000259" key="9">
    <source>
        <dbReference type="PROSITE" id="PS51194"/>
    </source>
</evidence>
<evidence type="ECO:0000313" key="11">
    <source>
        <dbReference type="EMBL" id="RID50120.1"/>
    </source>
</evidence>
<dbReference type="GO" id="GO:0005524">
    <property type="term" value="F:ATP binding"/>
    <property type="evidence" value="ECO:0007669"/>
    <property type="project" value="UniProtKB-KW"/>
</dbReference>
<evidence type="ECO:0000256" key="6">
    <source>
        <dbReference type="RuleBase" id="RU000492"/>
    </source>
</evidence>
<evidence type="ECO:0000259" key="10">
    <source>
        <dbReference type="PROSITE" id="PS51195"/>
    </source>
</evidence>
<evidence type="ECO:0008006" key="13">
    <source>
        <dbReference type="Google" id="ProtNLM"/>
    </source>
</evidence>
<dbReference type="Gene3D" id="3.40.50.300">
    <property type="entry name" value="P-loop containing nucleotide triphosphate hydrolases"/>
    <property type="match status" value="2"/>
</dbReference>
<dbReference type="SMART" id="SM00487">
    <property type="entry name" value="DEXDc"/>
    <property type="match status" value="1"/>
</dbReference>
<dbReference type="Pfam" id="PF00271">
    <property type="entry name" value="Helicase_C"/>
    <property type="match status" value="1"/>
</dbReference>
<evidence type="ECO:0000313" key="12">
    <source>
        <dbReference type="Proteomes" id="UP000264353"/>
    </source>
</evidence>
<dbReference type="InterPro" id="IPR011545">
    <property type="entry name" value="DEAD/DEAH_box_helicase_dom"/>
</dbReference>
<dbReference type="InterPro" id="IPR001650">
    <property type="entry name" value="Helicase_C-like"/>
</dbReference>
<feature type="compositionally biased region" description="Acidic residues" evidence="7">
    <location>
        <begin position="665"/>
        <end position="678"/>
    </location>
</feature>
<feature type="short sequence motif" description="Q motif" evidence="5">
    <location>
        <begin position="167"/>
        <end position="195"/>
    </location>
</feature>
<feature type="region of interest" description="Disordered" evidence="7">
    <location>
        <begin position="1"/>
        <end position="149"/>
    </location>
</feature>
<dbReference type="CDD" id="cd18787">
    <property type="entry name" value="SF2_C_DEAD"/>
    <property type="match status" value="1"/>
</dbReference>
<feature type="compositionally biased region" description="Polar residues" evidence="7">
    <location>
        <begin position="732"/>
        <end position="745"/>
    </location>
</feature>
<protein>
    <recommendedName>
        <fullName evidence="13">DEAD-box ATP-dependent RNA helicase 28</fullName>
    </recommendedName>
</protein>
<feature type="domain" description="DEAD-box RNA helicase Q" evidence="10">
    <location>
        <begin position="167"/>
        <end position="195"/>
    </location>
</feature>
<dbReference type="PROSITE" id="PS51192">
    <property type="entry name" value="HELICASE_ATP_BIND_1"/>
    <property type="match status" value="1"/>
</dbReference>
<dbReference type="InterPro" id="IPR050079">
    <property type="entry name" value="DEAD_box_RNA_helicase"/>
</dbReference>
<dbReference type="GO" id="GO:0016787">
    <property type="term" value="F:hydrolase activity"/>
    <property type="evidence" value="ECO:0007669"/>
    <property type="project" value="UniProtKB-KW"/>
</dbReference>
<dbReference type="PROSITE" id="PS51194">
    <property type="entry name" value="HELICASE_CTER"/>
    <property type="match status" value="1"/>
</dbReference>
<dbReference type="EMBL" id="CM010635">
    <property type="protein sequence ID" value="RID50120.1"/>
    <property type="molecule type" value="Genomic_DNA"/>
</dbReference>
<feature type="compositionally biased region" description="Basic and acidic residues" evidence="7">
    <location>
        <begin position="719"/>
        <end position="730"/>
    </location>
</feature>
<accession>A0A397YGH2</accession>
<comment type="similarity">
    <text evidence="6">Belongs to the DEAD box helicase family.</text>
</comment>
<dbReference type="GO" id="GO:0003724">
    <property type="term" value="F:RNA helicase activity"/>
    <property type="evidence" value="ECO:0007669"/>
    <property type="project" value="InterPro"/>
</dbReference>
<evidence type="ECO:0000256" key="5">
    <source>
        <dbReference type="PROSITE-ProRule" id="PRU00552"/>
    </source>
</evidence>
<keyword evidence="4 6" id="KW-0067">ATP-binding</keyword>
<sequence length="792" mass="89399">MSGAFFYDAASDDDLDFLNHEEESSDEDVAEERKAQAEAGGEDEEDSEVEDEDDDEEEEDEKPTKKGSTDAQSPWDFASYSSSVGEEHARRHTTSIDEKISKAIKHRPLPISAEEEEEEDEEDVSEAEPDEQEEYLSEDEEAADSKADNVAAKPFFSTVDGVSFHANSFMELNLSRPLLRACETLGYKKPTPIQAACIPLALTGRDLCASAITGSGKTAAFALPTLERLLFRPKRVFATRVLILTPTRELAVQIHSMIQKLAQFTDIKCGLIVGGLSVREQEVVLRSMPDIVVATPGRMIDHLRNSMSVDLDDLAVLILDEADRLLQTGFATEIQELVRLCPKRRQTMLFSATMTEEVKELVKLSLNKPLRLSADPSARRPPGLTEEVVRIRRTREANQEAVLLSLCTRTFKSKVIIFSGTKQAAHRLKILFGLAGLKAAELHGNLTQAQRLDSLELFRKQEVDFLIATDVAARGLDIIGVQTVINYACPREIDSYVHRVGRTARAGREGYAVTFVTDNDRSLLKVIAKKVGSKLKSRIIPEQSIVKWSQIIDEMEDQHSAVIRLEREERALRKAEMEFAKAENMIEHRDEIFARPKRTWFMTEKEKKLVAKTEKDSAGNPSGNELVSADIAEDLKMKEKRKREREKNLPRKKRRKLEAAREMLEDNEEEDEEEEEGEDEKRGRSRGKDKKKKNEPEKKGLTLVDLGYRRAKAVKAKQRAIDSGKMDRPTPNKKQNLNRTKPKTQPRNEEMKDLFKSDMSDKKQGRGGAAASAKPRGKSKNSFKSKGRYKRR</sequence>
<feature type="region of interest" description="Disordered" evidence="7">
    <location>
        <begin position="611"/>
        <end position="792"/>
    </location>
</feature>
<dbReference type="Pfam" id="PF00270">
    <property type="entry name" value="DEAD"/>
    <property type="match status" value="1"/>
</dbReference>
<dbReference type="GO" id="GO:0003676">
    <property type="term" value="F:nucleic acid binding"/>
    <property type="evidence" value="ECO:0007669"/>
    <property type="project" value="InterPro"/>
</dbReference>
<feature type="domain" description="Helicase C-terminal" evidence="9">
    <location>
        <begin position="402"/>
        <end position="546"/>
    </location>
</feature>
<feature type="compositionally biased region" description="Basic and acidic residues" evidence="7">
    <location>
        <begin position="746"/>
        <end position="764"/>
    </location>
</feature>
<dbReference type="InterPro" id="IPR027417">
    <property type="entry name" value="P-loop_NTPase"/>
</dbReference>
<feature type="compositionally biased region" description="Basic residues" evidence="7">
    <location>
        <begin position="638"/>
        <end position="656"/>
    </location>
</feature>